<dbReference type="Pfam" id="PF07883">
    <property type="entry name" value="Cupin_2"/>
    <property type="match status" value="1"/>
</dbReference>
<dbReference type="Gene3D" id="2.20.28.20">
    <property type="entry name" value="Methionyl-tRNA synthetase, Zn-domain"/>
    <property type="match status" value="1"/>
</dbReference>
<evidence type="ECO:0000256" key="9">
    <source>
        <dbReference type="RuleBase" id="RU363039"/>
    </source>
</evidence>
<dbReference type="InterPro" id="IPR015413">
    <property type="entry name" value="Methionyl/Leucyl_tRNA_Synth"/>
</dbReference>
<name>A0A3N0EHZ5_9ACTN</name>
<comment type="catalytic activity">
    <reaction evidence="8">
        <text>tRNA(Met) + L-methionine + ATP = L-methionyl-tRNA(Met) + AMP + diphosphate</text>
        <dbReference type="Rhea" id="RHEA:13481"/>
        <dbReference type="Rhea" id="RHEA-COMP:9667"/>
        <dbReference type="Rhea" id="RHEA-COMP:9698"/>
        <dbReference type="ChEBI" id="CHEBI:30616"/>
        <dbReference type="ChEBI" id="CHEBI:33019"/>
        <dbReference type="ChEBI" id="CHEBI:57844"/>
        <dbReference type="ChEBI" id="CHEBI:78442"/>
        <dbReference type="ChEBI" id="CHEBI:78530"/>
        <dbReference type="ChEBI" id="CHEBI:456215"/>
        <dbReference type="EC" id="6.1.1.10"/>
    </reaction>
</comment>
<dbReference type="Gene3D" id="2.60.120.10">
    <property type="entry name" value="Jelly Rolls"/>
    <property type="match status" value="1"/>
</dbReference>
<proteinExistence type="inferred from homology"/>
<dbReference type="InterPro" id="IPR011051">
    <property type="entry name" value="RmlC_Cupin_sf"/>
</dbReference>
<dbReference type="InterPro" id="IPR029038">
    <property type="entry name" value="MetRS_Zn"/>
</dbReference>
<organism evidence="12 13">
    <name type="scientific">Halostreptopolyspora alba</name>
    <dbReference type="NCBI Taxonomy" id="2487137"/>
    <lineage>
        <taxon>Bacteria</taxon>
        <taxon>Bacillati</taxon>
        <taxon>Actinomycetota</taxon>
        <taxon>Actinomycetes</taxon>
        <taxon>Streptosporangiales</taxon>
        <taxon>Nocardiopsidaceae</taxon>
        <taxon>Halostreptopolyspora</taxon>
    </lineage>
</organism>
<dbReference type="InterPro" id="IPR001412">
    <property type="entry name" value="aa-tRNA-synth_I_CS"/>
</dbReference>
<dbReference type="InterPro" id="IPR009080">
    <property type="entry name" value="tRNAsynth_Ia_anticodon-bd"/>
</dbReference>
<keyword evidence="2" id="KW-0963">Cytoplasm</keyword>
<dbReference type="PROSITE" id="PS00178">
    <property type="entry name" value="AA_TRNA_LIGASE_I"/>
    <property type="match status" value="1"/>
</dbReference>
<dbReference type="GO" id="GO:0005524">
    <property type="term" value="F:ATP binding"/>
    <property type="evidence" value="ECO:0007669"/>
    <property type="project" value="UniProtKB-KW"/>
</dbReference>
<dbReference type="GO" id="GO:0006431">
    <property type="term" value="P:methionyl-tRNA aminoacylation"/>
    <property type="evidence" value="ECO:0007669"/>
    <property type="project" value="TreeGrafter"/>
</dbReference>
<dbReference type="PANTHER" id="PTHR45765">
    <property type="entry name" value="METHIONINE--TRNA LIGASE"/>
    <property type="match status" value="1"/>
</dbReference>
<keyword evidence="4 9" id="KW-0547">Nucleotide-binding</keyword>
<dbReference type="Proteomes" id="UP000269198">
    <property type="component" value="Unassembled WGS sequence"/>
</dbReference>
<evidence type="ECO:0000256" key="8">
    <source>
        <dbReference type="ARBA" id="ARBA00047364"/>
    </source>
</evidence>
<keyword evidence="5 9" id="KW-0067">ATP-binding</keyword>
<feature type="domain" description="Methionyl/Leucyl tRNA synthetase" evidence="11">
    <location>
        <begin position="134"/>
        <end position="514"/>
    </location>
</feature>
<keyword evidence="6 9" id="KW-0648">Protein biosynthesis</keyword>
<evidence type="ECO:0000313" key="13">
    <source>
        <dbReference type="Proteomes" id="UP000269198"/>
    </source>
</evidence>
<evidence type="ECO:0000256" key="7">
    <source>
        <dbReference type="ARBA" id="ARBA00023146"/>
    </source>
</evidence>
<dbReference type="RefSeq" id="WP_123199375.1">
    <property type="nucleotide sequence ID" value="NZ_RJMB01000001.1"/>
</dbReference>
<evidence type="ECO:0000256" key="1">
    <source>
        <dbReference type="ARBA" id="ARBA00008258"/>
    </source>
</evidence>
<reference evidence="12 13" key="1">
    <citation type="submission" date="2018-11" db="EMBL/GenBank/DDBJ databases">
        <title>The genome draft of YIM 96095.</title>
        <authorList>
            <person name="Tang S.-K."/>
            <person name="Chunyu W.-X."/>
            <person name="Feng Y.-Z."/>
        </authorList>
    </citation>
    <scope>NUCLEOTIDE SEQUENCE [LARGE SCALE GENOMIC DNA]</scope>
    <source>
        <strain evidence="12 13">YIM 96095</strain>
    </source>
</reference>
<evidence type="ECO:0000256" key="2">
    <source>
        <dbReference type="ARBA" id="ARBA00022490"/>
    </source>
</evidence>
<feature type="domain" description="Cupin type-2" evidence="10">
    <location>
        <begin position="37"/>
        <end position="101"/>
    </location>
</feature>
<dbReference type="InterPro" id="IPR014729">
    <property type="entry name" value="Rossmann-like_a/b/a_fold"/>
</dbReference>
<sequence>MIVAKFDPERLTEAFGIDMAEIEADPTHDLGVGLSWARVAPGSRSEAHQHDETEVFVITHGSGLLHVDGARQRIEAGNAVVFEPFETHVVENTGEVDLILADLYWRDATRAAQQAALRPNRRRFGERPVFVFSTPPTPNGDLHLGHLSGPYLGADAYVRFQRLNGNTAWHLTGSDDYQSYVLALAEREGRAPAEVAAQYGQEIRETLRLMDIGIDQFTVTHTDPDYTATIRDFFSRLVGSGRIRFQSGTALFDSEGRYLYEVDVRGGCPGCGETTNGNICEECGEPNVCTDLREPRANRDSGQVAARAVEHFVMPLHEFATEVREHHRLGRTPPRLSELAQRIFARGRLDVPLTHPSSWGVRPAGNDLTGTARDQVVWVWPEMSFGFLYGIEALGKRIGADWRATAPSPDWKIVHFFGYDNSFYHSVLYPALYRAALPEWEPSIDYHPNEFYLFEGDKFSTSRRHLIWGKEVLSPETVDAVRFFLCWTRPEGERTDFRRDDFESTVAEILVGRWQRWLRELGERVARHHDGRLPDAGVWTAQHTAFLDQLDIRLQAVTAALSPDGFSLNRAAAELDGLVTDAIRFAGEQRHTADVAGWDAENRTTTAVQAAAAGLLATTSAPLMPRFAERLLRALGSDTPPGRWPSRVSLLEPGTRVALAETHFFAPVDPVVPGADTQPVETGAPA</sequence>
<dbReference type="Gene3D" id="1.10.730.10">
    <property type="entry name" value="Isoleucyl-tRNA Synthetase, Domain 1"/>
    <property type="match status" value="1"/>
</dbReference>
<evidence type="ECO:0000313" key="12">
    <source>
        <dbReference type="EMBL" id="RNL87510.1"/>
    </source>
</evidence>
<dbReference type="PANTHER" id="PTHR45765:SF1">
    <property type="entry name" value="METHIONINE--TRNA LIGASE, CYTOPLASMIC"/>
    <property type="match status" value="1"/>
</dbReference>
<dbReference type="SUPFAM" id="SSF52374">
    <property type="entry name" value="Nucleotidylyl transferase"/>
    <property type="match status" value="1"/>
</dbReference>
<evidence type="ECO:0000259" key="10">
    <source>
        <dbReference type="Pfam" id="PF07883"/>
    </source>
</evidence>
<dbReference type="Pfam" id="PF09334">
    <property type="entry name" value="tRNA-synt_1g"/>
    <property type="match status" value="1"/>
</dbReference>
<evidence type="ECO:0000256" key="5">
    <source>
        <dbReference type="ARBA" id="ARBA00022840"/>
    </source>
</evidence>
<dbReference type="EMBL" id="RJMB01000001">
    <property type="protein sequence ID" value="RNL87510.1"/>
    <property type="molecule type" value="Genomic_DNA"/>
</dbReference>
<evidence type="ECO:0000256" key="4">
    <source>
        <dbReference type="ARBA" id="ARBA00022741"/>
    </source>
</evidence>
<comment type="caution">
    <text evidence="12">The sequence shown here is derived from an EMBL/GenBank/DDBJ whole genome shotgun (WGS) entry which is preliminary data.</text>
</comment>
<protein>
    <submittedName>
        <fullName evidence="12">Cupin domain-containing protein</fullName>
    </submittedName>
</protein>
<keyword evidence="7 9" id="KW-0030">Aminoacyl-tRNA synthetase</keyword>
<keyword evidence="3 9" id="KW-0436">Ligase</keyword>
<comment type="similarity">
    <text evidence="1">Belongs to the class-I aminoacyl-tRNA synthetase family. MetG type 1 subfamily.</text>
</comment>
<dbReference type="GO" id="GO:0005829">
    <property type="term" value="C:cytosol"/>
    <property type="evidence" value="ECO:0007669"/>
    <property type="project" value="TreeGrafter"/>
</dbReference>
<gene>
    <name evidence="12" type="ORF">EFW17_01470</name>
</gene>
<dbReference type="InterPro" id="IPR014710">
    <property type="entry name" value="RmlC-like_jellyroll"/>
</dbReference>
<dbReference type="SUPFAM" id="SSF51182">
    <property type="entry name" value="RmlC-like cupins"/>
    <property type="match status" value="1"/>
</dbReference>
<dbReference type="Gene3D" id="3.40.50.620">
    <property type="entry name" value="HUPs"/>
    <property type="match status" value="1"/>
</dbReference>
<dbReference type="OrthoDB" id="9810191at2"/>
<evidence type="ECO:0000256" key="6">
    <source>
        <dbReference type="ARBA" id="ARBA00022917"/>
    </source>
</evidence>
<keyword evidence="13" id="KW-1185">Reference proteome</keyword>
<dbReference type="InterPro" id="IPR013096">
    <property type="entry name" value="Cupin_2"/>
</dbReference>
<dbReference type="InterPro" id="IPR023458">
    <property type="entry name" value="Met-tRNA_ligase_1"/>
</dbReference>
<dbReference type="SUPFAM" id="SSF47323">
    <property type="entry name" value="Anticodon-binding domain of a subclass of class I aminoacyl-tRNA synthetases"/>
    <property type="match status" value="1"/>
</dbReference>
<evidence type="ECO:0000256" key="3">
    <source>
        <dbReference type="ARBA" id="ARBA00022598"/>
    </source>
</evidence>
<dbReference type="GO" id="GO:0004825">
    <property type="term" value="F:methionine-tRNA ligase activity"/>
    <property type="evidence" value="ECO:0007669"/>
    <property type="project" value="UniProtKB-EC"/>
</dbReference>
<evidence type="ECO:0000259" key="11">
    <source>
        <dbReference type="Pfam" id="PF09334"/>
    </source>
</evidence>
<accession>A0A3N0EHZ5</accession>
<dbReference type="AlphaFoldDB" id="A0A3N0EHZ5"/>